<dbReference type="InterPro" id="IPR011058">
    <property type="entry name" value="Cyanovirin-N"/>
</dbReference>
<feature type="domain" description="Cyanovirin-N" evidence="2">
    <location>
        <begin position="20"/>
        <end position="120"/>
    </location>
</feature>
<dbReference type="Pfam" id="PF08881">
    <property type="entry name" value="CVNH"/>
    <property type="match status" value="1"/>
</dbReference>
<gene>
    <name evidence="3" type="ORF">UCRPA7_2173</name>
</gene>
<dbReference type="SUPFAM" id="SSF51322">
    <property type="entry name" value="Cyanovirin-N"/>
    <property type="match status" value="1"/>
</dbReference>
<dbReference type="GeneID" id="19322396"/>
<dbReference type="OrthoDB" id="2947935at2759"/>
<evidence type="ECO:0000259" key="2">
    <source>
        <dbReference type="SMART" id="SM01111"/>
    </source>
</evidence>
<dbReference type="eggNOG" id="ENOG502RAEP">
    <property type="taxonomic scope" value="Eukaryota"/>
</dbReference>
<dbReference type="InterPro" id="IPR036673">
    <property type="entry name" value="Cyanovirin-N_sf"/>
</dbReference>
<dbReference type="RefSeq" id="XP_007912938.1">
    <property type="nucleotide sequence ID" value="XM_007914747.1"/>
</dbReference>
<keyword evidence="4" id="KW-1185">Reference proteome</keyword>
<accession>R8BSJ1</accession>
<evidence type="ECO:0000256" key="1">
    <source>
        <dbReference type="SAM" id="SignalP"/>
    </source>
</evidence>
<feature type="chain" id="PRO_5004463021" description="Cyanovirin-N domain-containing protein" evidence="1">
    <location>
        <begin position="19"/>
        <end position="122"/>
    </location>
</feature>
<evidence type="ECO:0000313" key="4">
    <source>
        <dbReference type="Proteomes" id="UP000014074"/>
    </source>
</evidence>
<dbReference type="SMART" id="SM01111">
    <property type="entry name" value="CVNH"/>
    <property type="match status" value="1"/>
</dbReference>
<dbReference type="EMBL" id="KB932927">
    <property type="protein sequence ID" value="EOO02294.1"/>
    <property type="molecule type" value="Genomic_DNA"/>
</dbReference>
<reference evidence="4" key="1">
    <citation type="journal article" date="2013" name="Genome Announc.">
        <title>Draft genome sequence of the ascomycete Phaeoacremonium aleophilum strain UCR-PA7, a causal agent of the esca disease complex in grapevines.</title>
        <authorList>
            <person name="Blanco-Ulate B."/>
            <person name="Rolshausen P."/>
            <person name="Cantu D."/>
        </authorList>
    </citation>
    <scope>NUCLEOTIDE SEQUENCE [LARGE SCALE GENOMIC DNA]</scope>
    <source>
        <strain evidence="4">UCR-PA7</strain>
    </source>
</reference>
<dbReference type="KEGG" id="tmn:UCRPA7_2173"/>
<dbReference type="AlphaFoldDB" id="R8BSJ1"/>
<keyword evidence="1" id="KW-0732">Signal</keyword>
<sequence length="122" mass="13333">MKIPVLSLTLSLASQVLAGGFADSCRHYYINPFDKSYIVGTCKRRSGYEFTNSLNMNICLKDNAGQFQWARNGDGLKSCEPCRLDGTVLSCQCATGKGLRRTTSIDLNEKVGNDDGKLVCVV</sequence>
<proteinExistence type="predicted"/>
<evidence type="ECO:0000313" key="3">
    <source>
        <dbReference type="EMBL" id="EOO02294.1"/>
    </source>
</evidence>
<dbReference type="Proteomes" id="UP000014074">
    <property type="component" value="Unassembled WGS sequence"/>
</dbReference>
<feature type="signal peptide" evidence="1">
    <location>
        <begin position="1"/>
        <end position="18"/>
    </location>
</feature>
<protein>
    <recommendedName>
        <fullName evidence="2">Cyanovirin-N domain-containing protein</fullName>
    </recommendedName>
</protein>
<dbReference type="Gene3D" id="2.30.60.10">
    <property type="entry name" value="Cyanovirin-N"/>
    <property type="match status" value="1"/>
</dbReference>
<name>R8BSJ1_PHAM7</name>
<dbReference type="HOGENOM" id="CLU_144945_1_2_1"/>
<organism evidence="3 4">
    <name type="scientific">Phaeoacremonium minimum (strain UCR-PA7)</name>
    <name type="common">Esca disease fungus</name>
    <name type="synonym">Togninia minima</name>
    <dbReference type="NCBI Taxonomy" id="1286976"/>
    <lineage>
        <taxon>Eukaryota</taxon>
        <taxon>Fungi</taxon>
        <taxon>Dikarya</taxon>
        <taxon>Ascomycota</taxon>
        <taxon>Pezizomycotina</taxon>
        <taxon>Sordariomycetes</taxon>
        <taxon>Sordariomycetidae</taxon>
        <taxon>Togniniales</taxon>
        <taxon>Togniniaceae</taxon>
        <taxon>Phaeoacremonium</taxon>
    </lineage>
</organism>